<dbReference type="Gene3D" id="2.60.40.420">
    <property type="entry name" value="Cupredoxins - blue copper proteins"/>
    <property type="match status" value="1"/>
</dbReference>
<name>A0A8J8C5J6_9EURY</name>
<feature type="domain" description="Cytochrome oxidase subunit II transmembrane region profile" evidence="17">
    <location>
        <begin position="12"/>
        <end position="108"/>
    </location>
</feature>
<feature type="compositionally biased region" description="Low complexity" evidence="14">
    <location>
        <begin position="239"/>
        <end position="265"/>
    </location>
</feature>
<evidence type="ECO:0000313" key="19">
    <source>
        <dbReference type="Proteomes" id="UP000766550"/>
    </source>
</evidence>
<feature type="region of interest" description="Disordered" evidence="14">
    <location>
        <begin position="236"/>
        <end position="276"/>
    </location>
</feature>
<evidence type="ECO:0000256" key="7">
    <source>
        <dbReference type="ARBA" id="ARBA00022723"/>
    </source>
</evidence>
<feature type="transmembrane region" description="Helical" evidence="15">
    <location>
        <begin position="42"/>
        <end position="61"/>
    </location>
</feature>
<evidence type="ECO:0000259" key="17">
    <source>
        <dbReference type="PROSITE" id="PS50999"/>
    </source>
</evidence>
<keyword evidence="12 15" id="KW-0472">Membrane</keyword>
<evidence type="ECO:0000256" key="9">
    <source>
        <dbReference type="ARBA" id="ARBA00022982"/>
    </source>
</evidence>
<dbReference type="PROSITE" id="PS00078">
    <property type="entry name" value="COX2"/>
    <property type="match status" value="1"/>
</dbReference>
<evidence type="ECO:0000256" key="6">
    <source>
        <dbReference type="ARBA" id="ARBA00022692"/>
    </source>
</evidence>
<dbReference type="Pfam" id="PF02790">
    <property type="entry name" value="COX2_TM"/>
    <property type="match status" value="1"/>
</dbReference>
<evidence type="ECO:0000256" key="13">
    <source>
        <dbReference type="ARBA" id="ARBA00031389"/>
    </source>
</evidence>
<dbReference type="InterPro" id="IPR002429">
    <property type="entry name" value="CcO_II-like_C"/>
</dbReference>
<evidence type="ECO:0000256" key="12">
    <source>
        <dbReference type="ARBA" id="ARBA00023136"/>
    </source>
</evidence>
<dbReference type="InterPro" id="IPR008972">
    <property type="entry name" value="Cupredoxin"/>
</dbReference>
<dbReference type="InterPro" id="IPR036257">
    <property type="entry name" value="Cyt_c_oxidase_su2_TM_sf"/>
</dbReference>
<dbReference type="PANTHER" id="PTHR22888:SF9">
    <property type="entry name" value="CYTOCHROME C OXIDASE SUBUNIT 2"/>
    <property type="match status" value="1"/>
</dbReference>
<evidence type="ECO:0000313" key="18">
    <source>
        <dbReference type="EMBL" id="MBV0922813.1"/>
    </source>
</evidence>
<dbReference type="SUPFAM" id="SSF49503">
    <property type="entry name" value="Cupredoxins"/>
    <property type="match status" value="1"/>
</dbReference>
<evidence type="ECO:0000256" key="8">
    <source>
        <dbReference type="ARBA" id="ARBA00022967"/>
    </source>
</evidence>
<keyword evidence="8" id="KW-1278">Translocase</keyword>
<keyword evidence="6 15" id="KW-0812">Transmembrane</keyword>
<comment type="similarity">
    <text evidence="2">Belongs to the cytochrome c oxidase subunit 2 family.</text>
</comment>
<reference evidence="18 19" key="1">
    <citation type="submission" date="2021-06" db="EMBL/GenBank/DDBJ databases">
        <title>New haloarchaea isolates fom saline soil.</title>
        <authorList>
            <person name="Duran-Viseras A."/>
            <person name="Sanchez-Porro C.S."/>
            <person name="Ventosa A."/>
        </authorList>
    </citation>
    <scope>NUCLEOTIDE SEQUENCE [LARGE SCALE GENOMIC DNA]</scope>
    <source>
        <strain evidence="18 19">JCM 183640</strain>
    </source>
</reference>
<dbReference type="NCBIfam" id="TIGR02866">
    <property type="entry name" value="CoxB"/>
    <property type="match status" value="1"/>
</dbReference>
<dbReference type="Gene3D" id="1.10.287.90">
    <property type="match status" value="1"/>
</dbReference>
<dbReference type="SUPFAM" id="SSF81464">
    <property type="entry name" value="Cytochrome c oxidase subunit II-like, transmembrane region"/>
    <property type="match status" value="1"/>
</dbReference>
<dbReference type="PROSITE" id="PS50999">
    <property type="entry name" value="COX2_TM"/>
    <property type="match status" value="1"/>
</dbReference>
<dbReference type="InterPro" id="IPR001505">
    <property type="entry name" value="Copper_CuA"/>
</dbReference>
<proteinExistence type="inferred from homology"/>
<dbReference type="InterPro" id="IPR011759">
    <property type="entry name" value="Cyt_c_oxidase_su2_TM_dom"/>
</dbReference>
<dbReference type="GO" id="GO:0042773">
    <property type="term" value="P:ATP synthesis coupled electron transport"/>
    <property type="evidence" value="ECO:0007669"/>
    <property type="project" value="TreeGrafter"/>
</dbReference>
<evidence type="ECO:0000256" key="10">
    <source>
        <dbReference type="ARBA" id="ARBA00022989"/>
    </source>
</evidence>
<comment type="caution">
    <text evidence="18">The sequence shown here is derived from an EMBL/GenBank/DDBJ whole genome shotgun (WGS) entry which is preliminary data.</text>
</comment>
<feature type="domain" description="Cytochrome oxidase subunit II copper A binding" evidence="16">
    <location>
        <begin position="121"/>
        <end position="233"/>
    </location>
</feature>
<evidence type="ECO:0000256" key="15">
    <source>
        <dbReference type="SAM" id="Phobius"/>
    </source>
</evidence>
<dbReference type="Pfam" id="PF00116">
    <property type="entry name" value="COX2"/>
    <property type="match status" value="1"/>
</dbReference>
<dbReference type="EMBL" id="JAHQXF010000001">
    <property type="protein sequence ID" value="MBV0922813.1"/>
    <property type="molecule type" value="Genomic_DNA"/>
</dbReference>
<dbReference type="CDD" id="cd13914">
    <property type="entry name" value="CuRO_HCO_II_like_3"/>
    <property type="match status" value="1"/>
</dbReference>
<gene>
    <name evidence="18" type="primary">coxB</name>
    <name evidence="18" type="ORF">KTS45_01235</name>
</gene>
<dbReference type="PROSITE" id="PS50857">
    <property type="entry name" value="COX2_CUA"/>
    <property type="match status" value="1"/>
</dbReference>
<evidence type="ECO:0000256" key="3">
    <source>
        <dbReference type="ARBA" id="ARBA00012949"/>
    </source>
</evidence>
<dbReference type="PANTHER" id="PTHR22888">
    <property type="entry name" value="CYTOCHROME C OXIDASE, SUBUNIT II"/>
    <property type="match status" value="1"/>
</dbReference>
<dbReference type="RefSeq" id="WP_162315985.1">
    <property type="nucleotide sequence ID" value="NZ_JAHQXF010000001.1"/>
</dbReference>
<dbReference type="GO" id="GO:0016020">
    <property type="term" value="C:membrane"/>
    <property type="evidence" value="ECO:0007669"/>
    <property type="project" value="UniProtKB-SubCell"/>
</dbReference>
<dbReference type="EC" id="7.1.1.9" evidence="3"/>
<dbReference type="OrthoDB" id="27522at2157"/>
<dbReference type="PRINTS" id="PR01166">
    <property type="entry name" value="CYCOXIDASEII"/>
</dbReference>
<feature type="transmembrane region" description="Helical" evidence="15">
    <location>
        <begin position="82"/>
        <end position="102"/>
    </location>
</feature>
<evidence type="ECO:0000256" key="11">
    <source>
        <dbReference type="ARBA" id="ARBA00023008"/>
    </source>
</evidence>
<evidence type="ECO:0000256" key="14">
    <source>
        <dbReference type="SAM" id="MobiDB-lite"/>
    </source>
</evidence>
<accession>A0A8J8C5J6</accession>
<keyword evidence="7" id="KW-0479">Metal-binding</keyword>
<dbReference type="GO" id="GO:0016491">
    <property type="term" value="F:oxidoreductase activity"/>
    <property type="evidence" value="ECO:0007669"/>
    <property type="project" value="InterPro"/>
</dbReference>
<protein>
    <recommendedName>
        <fullName evidence="3">cytochrome-c oxidase</fullName>
        <ecNumber evidence="3">7.1.1.9</ecNumber>
    </recommendedName>
    <alternativeName>
        <fullName evidence="13">Cytochrome c oxidase polypeptide II</fullName>
    </alternativeName>
</protein>
<sequence length="276" mass="29753">MRLSRAVAWLCVLALGAVAFSSPAAAQSVNRAAIDDLNEQLLYVALPLTLFVELTLVYAIYRFRNNDRPKPTVDDPALEITWTAATGAILIFVGVSAFFVLLNPYITPAAAGPTDAGGQAADGMEVEVLAYQWGWEFHYPESNVTTQSRLVLPKNENVTFRLESSRVIHSLYIPQLGVKQDIFPGQTTIARTKPTQTGSYRLHCAELCGSGHSRMDGTVIVLNQSEYDDWVQRQRNAPSANGTASNGTATSANGTATSATGTDAARISAPPRAHAR</sequence>
<dbReference type="Proteomes" id="UP000766550">
    <property type="component" value="Unassembled WGS sequence"/>
</dbReference>
<comment type="subcellular location">
    <subcellularLocation>
        <location evidence="1">Membrane</location>
        <topology evidence="1">Multi-pass membrane protein</topology>
    </subcellularLocation>
</comment>
<evidence type="ECO:0000256" key="5">
    <source>
        <dbReference type="ARBA" id="ARBA00022660"/>
    </source>
</evidence>
<dbReference type="GO" id="GO:0004129">
    <property type="term" value="F:cytochrome-c oxidase activity"/>
    <property type="evidence" value="ECO:0007669"/>
    <property type="project" value="UniProtKB-EC"/>
</dbReference>
<organism evidence="18 19">
    <name type="scientific">Haloarcula limicola</name>
    <dbReference type="NCBI Taxonomy" id="1429915"/>
    <lineage>
        <taxon>Archaea</taxon>
        <taxon>Methanobacteriati</taxon>
        <taxon>Methanobacteriota</taxon>
        <taxon>Stenosarchaea group</taxon>
        <taxon>Halobacteria</taxon>
        <taxon>Halobacteriales</taxon>
        <taxon>Haloarculaceae</taxon>
        <taxon>Haloarcula</taxon>
    </lineage>
</organism>
<evidence type="ECO:0000259" key="16">
    <source>
        <dbReference type="PROSITE" id="PS50857"/>
    </source>
</evidence>
<dbReference type="GO" id="GO:0005507">
    <property type="term" value="F:copper ion binding"/>
    <property type="evidence" value="ECO:0007669"/>
    <property type="project" value="InterPro"/>
</dbReference>
<evidence type="ECO:0000256" key="4">
    <source>
        <dbReference type="ARBA" id="ARBA00022448"/>
    </source>
</evidence>
<keyword evidence="4" id="KW-0813">Transport</keyword>
<evidence type="ECO:0000256" key="1">
    <source>
        <dbReference type="ARBA" id="ARBA00004141"/>
    </source>
</evidence>
<evidence type="ECO:0000256" key="2">
    <source>
        <dbReference type="ARBA" id="ARBA00007866"/>
    </source>
</evidence>
<keyword evidence="9" id="KW-0249">Electron transport</keyword>
<keyword evidence="5" id="KW-0679">Respiratory chain</keyword>
<keyword evidence="10 15" id="KW-1133">Transmembrane helix</keyword>
<keyword evidence="11" id="KW-0186">Copper</keyword>
<keyword evidence="19" id="KW-1185">Reference proteome</keyword>
<dbReference type="InterPro" id="IPR014222">
    <property type="entry name" value="Cyt_c_oxidase_su2"/>
</dbReference>
<dbReference type="AlphaFoldDB" id="A0A8J8C5J6"/>
<dbReference type="InterPro" id="IPR045187">
    <property type="entry name" value="CcO_II"/>
</dbReference>